<gene>
    <name evidence="2" type="ORF">FC48_GL000586</name>
</gene>
<dbReference type="InterPro" id="IPR003607">
    <property type="entry name" value="HD/PDEase_dom"/>
</dbReference>
<dbReference type="AlphaFoldDB" id="A0A0R2BPL7"/>
<name>A0A0R2BPL7_9LACO</name>
<evidence type="ECO:0000313" key="3">
    <source>
        <dbReference type="Proteomes" id="UP000051612"/>
    </source>
</evidence>
<proteinExistence type="predicted"/>
<dbReference type="PROSITE" id="PS51831">
    <property type="entry name" value="HD"/>
    <property type="match status" value="1"/>
</dbReference>
<dbReference type="Gene3D" id="1.20.58.1910">
    <property type="match status" value="1"/>
</dbReference>
<evidence type="ECO:0000313" key="2">
    <source>
        <dbReference type="EMBL" id="KRM77798.1"/>
    </source>
</evidence>
<dbReference type="SMART" id="SM00471">
    <property type="entry name" value="HDc"/>
    <property type="match status" value="1"/>
</dbReference>
<organism evidence="2 3">
    <name type="scientific">Ligilactobacillus murinus DSM 20452 = NBRC 14221</name>
    <dbReference type="NCBI Taxonomy" id="1423772"/>
    <lineage>
        <taxon>Bacteria</taxon>
        <taxon>Bacillati</taxon>
        <taxon>Bacillota</taxon>
        <taxon>Bacilli</taxon>
        <taxon>Lactobacillales</taxon>
        <taxon>Lactobacillaceae</taxon>
        <taxon>Ligilactobacillus</taxon>
    </lineage>
</organism>
<dbReference type="InterPro" id="IPR006674">
    <property type="entry name" value="HD_domain"/>
</dbReference>
<dbReference type="PANTHER" id="PTHR33594:SF1">
    <property type="entry name" value="HD_PDEASE DOMAIN-CONTAINING PROTEIN"/>
    <property type="match status" value="1"/>
</dbReference>
<feature type="domain" description="HD" evidence="1">
    <location>
        <begin position="27"/>
        <end position="129"/>
    </location>
</feature>
<evidence type="ECO:0000259" key="1">
    <source>
        <dbReference type="PROSITE" id="PS51831"/>
    </source>
</evidence>
<dbReference type="SUPFAM" id="SSF109604">
    <property type="entry name" value="HD-domain/PDEase-like"/>
    <property type="match status" value="1"/>
</dbReference>
<sequence length="217" mass="24827">MENKELIVKNAREYVYDALNNEGSGHDWWHVFRVTNNAIEIAKYEEADIYICELAALLHDIADGKLNESEEAGQKRVHTWLVDNGVSSETLDHVMDIVSKMSFKGGNQKENVSTLEGKIVQDADRLDAMGAMGIARVMCYSGHVGRPIHDPAMKPRENLTLEEYRNGKATAIMHFYEKLLKLKDTMNTGYATKLAQGRHEFLKVYLDQFYQEWDAKR</sequence>
<dbReference type="Gene3D" id="1.10.472.50">
    <property type="entry name" value="HD-domain/PDEase-like"/>
    <property type="match status" value="1"/>
</dbReference>
<dbReference type="CDD" id="cd00077">
    <property type="entry name" value="HDc"/>
    <property type="match status" value="1"/>
</dbReference>
<dbReference type="EMBL" id="AYYN01000016">
    <property type="protein sequence ID" value="KRM77798.1"/>
    <property type="molecule type" value="Genomic_DNA"/>
</dbReference>
<dbReference type="RefSeq" id="WP_056958110.1">
    <property type="nucleotide sequence ID" value="NZ_AYYN01000016.1"/>
</dbReference>
<comment type="caution">
    <text evidence="2">The sequence shown here is derived from an EMBL/GenBank/DDBJ whole genome shotgun (WGS) entry which is preliminary data.</text>
</comment>
<dbReference type="PATRIC" id="fig|1423772.3.peg.648"/>
<dbReference type="Pfam" id="PF01966">
    <property type="entry name" value="HD"/>
    <property type="match status" value="1"/>
</dbReference>
<reference evidence="2 3" key="1">
    <citation type="journal article" date="2015" name="Genome Announc.">
        <title>Expanding the biotechnology potential of lactobacilli through comparative genomics of 213 strains and associated genera.</title>
        <authorList>
            <person name="Sun Z."/>
            <person name="Harris H.M."/>
            <person name="McCann A."/>
            <person name="Guo C."/>
            <person name="Argimon S."/>
            <person name="Zhang W."/>
            <person name="Yang X."/>
            <person name="Jeffery I.B."/>
            <person name="Cooney J.C."/>
            <person name="Kagawa T.F."/>
            <person name="Liu W."/>
            <person name="Song Y."/>
            <person name="Salvetti E."/>
            <person name="Wrobel A."/>
            <person name="Rasinkangas P."/>
            <person name="Parkhill J."/>
            <person name="Rea M.C."/>
            <person name="O'Sullivan O."/>
            <person name="Ritari J."/>
            <person name="Douillard F.P."/>
            <person name="Paul Ross R."/>
            <person name="Yang R."/>
            <person name="Briner A.E."/>
            <person name="Felis G.E."/>
            <person name="de Vos W.M."/>
            <person name="Barrangou R."/>
            <person name="Klaenhammer T.R."/>
            <person name="Caufield P.W."/>
            <person name="Cui Y."/>
            <person name="Zhang H."/>
            <person name="O'Toole P.W."/>
        </authorList>
    </citation>
    <scope>NUCLEOTIDE SEQUENCE [LARGE SCALE GENOMIC DNA]</scope>
    <source>
        <strain evidence="2 3">DSM 20452</strain>
    </source>
</reference>
<dbReference type="Proteomes" id="UP000051612">
    <property type="component" value="Unassembled WGS sequence"/>
</dbReference>
<dbReference type="PANTHER" id="PTHR33594">
    <property type="entry name" value="SUPERFAMILY HYDROLASE, PUTATIVE (AFU_ORTHOLOGUE AFUA_1G03035)-RELATED"/>
    <property type="match status" value="1"/>
</dbReference>
<protein>
    <submittedName>
        <fullName evidence="2">HD domain-containing protein</fullName>
    </submittedName>
</protein>
<accession>A0A0R2BPL7</accession>